<protein>
    <submittedName>
        <fullName evidence="1">Uncharacterized protein</fullName>
    </submittedName>
</protein>
<comment type="caution">
    <text evidence="1">The sequence shown here is derived from an EMBL/GenBank/DDBJ whole genome shotgun (WGS) entry which is preliminary data.</text>
</comment>
<gene>
    <name evidence="1" type="ORF">GCM10023116_19270</name>
</gene>
<dbReference type="EMBL" id="BAABFL010000237">
    <property type="protein sequence ID" value="GAA4649649.1"/>
    <property type="molecule type" value="Genomic_DNA"/>
</dbReference>
<dbReference type="InterPro" id="IPR032581">
    <property type="entry name" value="DUF4917"/>
</dbReference>
<name>A0ABP8V2L2_9GAMM</name>
<evidence type="ECO:0000313" key="2">
    <source>
        <dbReference type="Proteomes" id="UP001500604"/>
    </source>
</evidence>
<dbReference type="Proteomes" id="UP001500604">
    <property type="component" value="Unassembled WGS sequence"/>
</dbReference>
<accession>A0ABP8V2L2</accession>
<organism evidence="1 2">
    <name type="scientific">Kistimonas scapharcae</name>
    <dbReference type="NCBI Taxonomy" id="1036133"/>
    <lineage>
        <taxon>Bacteria</taxon>
        <taxon>Pseudomonadati</taxon>
        <taxon>Pseudomonadota</taxon>
        <taxon>Gammaproteobacteria</taxon>
        <taxon>Oceanospirillales</taxon>
        <taxon>Endozoicomonadaceae</taxon>
        <taxon>Kistimonas</taxon>
    </lineage>
</organism>
<sequence>MRREGFSGERKIHTGSNDNLLEAILNQWEAGNISPAFICEGTEENKREAISSCNYFERVFFEVLPSLEKTLVVYGWGFGDQDQHIIDQIGKSTVKKIAVAIYGDDDVLCGKIEQKLKALNLDKLVFFDSTSDGCWNNPVVETVEHEDVA</sequence>
<proteinExistence type="predicted"/>
<reference evidence="2" key="1">
    <citation type="journal article" date="2019" name="Int. J. Syst. Evol. Microbiol.">
        <title>The Global Catalogue of Microorganisms (GCM) 10K type strain sequencing project: providing services to taxonomists for standard genome sequencing and annotation.</title>
        <authorList>
            <consortium name="The Broad Institute Genomics Platform"/>
            <consortium name="The Broad Institute Genome Sequencing Center for Infectious Disease"/>
            <person name="Wu L."/>
            <person name="Ma J."/>
        </authorList>
    </citation>
    <scope>NUCLEOTIDE SEQUENCE [LARGE SCALE GENOMIC DNA]</scope>
    <source>
        <strain evidence="2">JCM 17805</strain>
    </source>
</reference>
<dbReference type="Pfam" id="PF16263">
    <property type="entry name" value="DUF4917"/>
    <property type="match status" value="1"/>
</dbReference>
<keyword evidence="2" id="KW-1185">Reference proteome</keyword>
<evidence type="ECO:0000313" key="1">
    <source>
        <dbReference type="EMBL" id="GAA4649649.1"/>
    </source>
</evidence>